<sequence>MDSEPVVLEERNRCAALVERHRKGLLNRATDSLLVRILNDIRSGVIPPKDAPPGPSADDADRQQFDR</sequence>
<evidence type="ECO:0000313" key="2">
    <source>
        <dbReference type="EMBL" id="TWU67314.1"/>
    </source>
</evidence>
<evidence type="ECO:0000313" key="3">
    <source>
        <dbReference type="Proteomes" id="UP000316476"/>
    </source>
</evidence>
<proteinExistence type="predicted"/>
<dbReference type="AlphaFoldDB" id="A0A5C6FY95"/>
<feature type="region of interest" description="Disordered" evidence="1">
    <location>
        <begin position="44"/>
        <end position="67"/>
    </location>
</feature>
<comment type="caution">
    <text evidence="2">The sequence shown here is derived from an EMBL/GenBank/DDBJ whole genome shotgun (WGS) entry which is preliminary data.</text>
</comment>
<dbReference type="Proteomes" id="UP000316476">
    <property type="component" value="Unassembled WGS sequence"/>
</dbReference>
<name>A0A5C6FY95_9PLAN</name>
<dbReference type="EMBL" id="SJPZ01000001">
    <property type="protein sequence ID" value="TWU67314.1"/>
    <property type="molecule type" value="Genomic_DNA"/>
</dbReference>
<reference evidence="2 3" key="1">
    <citation type="submission" date="2019-02" db="EMBL/GenBank/DDBJ databases">
        <title>Deep-cultivation of Planctomycetes and their phenomic and genomic characterization uncovers novel biology.</title>
        <authorList>
            <person name="Wiegand S."/>
            <person name="Jogler M."/>
            <person name="Boedeker C."/>
            <person name="Pinto D."/>
            <person name="Vollmers J."/>
            <person name="Rivas-Marin E."/>
            <person name="Kohn T."/>
            <person name="Peeters S.H."/>
            <person name="Heuer A."/>
            <person name="Rast P."/>
            <person name="Oberbeckmann S."/>
            <person name="Bunk B."/>
            <person name="Jeske O."/>
            <person name="Meyerdierks A."/>
            <person name="Storesund J.E."/>
            <person name="Kallscheuer N."/>
            <person name="Luecker S."/>
            <person name="Lage O.M."/>
            <person name="Pohl T."/>
            <person name="Merkel B.J."/>
            <person name="Hornburger P."/>
            <person name="Mueller R.-W."/>
            <person name="Bruemmer F."/>
            <person name="Labrenz M."/>
            <person name="Spormann A.M."/>
            <person name="Op Den Camp H."/>
            <person name="Overmann J."/>
            <person name="Amann R."/>
            <person name="Jetten M.S.M."/>
            <person name="Mascher T."/>
            <person name="Medema M.H."/>
            <person name="Devos D.P."/>
            <person name="Kaster A.-K."/>
            <person name="Ovreas L."/>
            <person name="Rohde M."/>
            <person name="Galperin M.Y."/>
            <person name="Jogler C."/>
        </authorList>
    </citation>
    <scope>NUCLEOTIDE SEQUENCE [LARGE SCALE GENOMIC DNA]</scope>
    <source>
        <strain evidence="2 3">V7</strain>
    </source>
</reference>
<organism evidence="2 3">
    <name type="scientific">Crateriforma conspicua</name>
    <dbReference type="NCBI Taxonomy" id="2527996"/>
    <lineage>
        <taxon>Bacteria</taxon>
        <taxon>Pseudomonadati</taxon>
        <taxon>Planctomycetota</taxon>
        <taxon>Planctomycetia</taxon>
        <taxon>Planctomycetales</taxon>
        <taxon>Planctomycetaceae</taxon>
        <taxon>Crateriforma</taxon>
    </lineage>
</organism>
<accession>A0A5C6FY95</accession>
<evidence type="ECO:0000256" key="1">
    <source>
        <dbReference type="SAM" id="MobiDB-lite"/>
    </source>
</evidence>
<gene>
    <name evidence="2" type="ORF">V7x_28880</name>
</gene>
<protein>
    <submittedName>
        <fullName evidence="2">Uncharacterized protein</fullName>
    </submittedName>
</protein>